<accession>A0A6A6F290</accession>
<feature type="non-terminal residue" evidence="1">
    <location>
        <position position="1"/>
    </location>
</feature>
<evidence type="ECO:0000313" key="1">
    <source>
        <dbReference type="EMBL" id="KAF2206427.1"/>
    </source>
</evidence>
<evidence type="ECO:0000313" key="2">
    <source>
        <dbReference type="Proteomes" id="UP000799539"/>
    </source>
</evidence>
<organism evidence="1 2">
    <name type="scientific">Cercospora zeae-maydis SCOH1-5</name>
    <dbReference type="NCBI Taxonomy" id="717836"/>
    <lineage>
        <taxon>Eukaryota</taxon>
        <taxon>Fungi</taxon>
        <taxon>Dikarya</taxon>
        <taxon>Ascomycota</taxon>
        <taxon>Pezizomycotina</taxon>
        <taxon>Dothideomycetes</taxon>
        <taxon>Dothideomycetidae</taxon>
        <taxon>Mycosphaerellales</taxon>
        <taxon>Mycosphaerellaceae</taxon>
        <taxon>Cercospora</taxon>
    </lineage>
</organism>
<keyword evidence="2" id="KW-1185">Reference proteome</keyword>
<dbReference type="AlphaFoldDB" id="A0A6A6F290"/>
<gene>
    <name evidence="1" type="ORF">CERZMDRAFT_53114</name>
</gene>
<name>A0A6A6F290_9PEZI</name>
<sequence>VFDSILVIIDRLSKIALYILAIVKDFAKSFFENIVVKYDTLIGIILDRGSLFTSNF</sequence>
<dbReference type="EMBL" id="ML992721">
    <property type="protein sequence ID" value="KAF2206427.1"/>
    <property type="molecule type" value="Genomic_DNA"/>
</dbReference>
<reference evidence="1" key="1">
    <citation type="journal article" date="2020" name="Stud. Mycol.">
        <title>101 Dothideomycetes genomes: a test case for predicting lifestyles and emergence of pathogens.</title>
        <authorList>
            <person name="Haridas S."/>
            <person name="Albert R."/>
            <person name="Binder M."/>
            <person name="Bloem J."/>
            <person name="Labutti K."/>
            <person name="Salamov A."/>
            <person name="Andreopoulos B."/>
            <person name="Baker S."/>
            <person name="Barry K."/>
            <person name="Bills G."/>
            <person name="Bluhm B."/>
            <person name="Cannon C."/>
            <person name="Castanera R."/>
            <person name="Culley D."/>
            <person name="Daum C."/>
            <person name="Ezra D."/>
            <person name="Gonzalez J."/>
            <person name="Henrissat B."/>
            <person name="Kuo A."/>
            <person name="Liang C."/>
            <person name="Lipzen A."/>
            <person name="Lutzoni F."/>
            <person name="Magnuson J."/>
            <person name="Mondo S."/>
            <person name="Nolan M."/>
            <person name="Ohm R."/>
            <person name="Pangilinan J."/>
            <person name="Park H.-J."/>
            <person name="Ramirez L."/>
            <person name="Alfaro M."/>
            <person name="Sun H."/>
            <person name="Tritt A."/>
            <person name="Yoshinaga Y."/>
            <person name="Zwiers L.-H."/>
            <person name="Turgeon B."/>
            <person name="Goodwin S."/>
            <person name="Spatafora J."/>
            <person name="Crous P."/>
            <person name="Grigoriev I."/>
        </authorList>
    </citation>
    <scope>NUCLEOTIDE SEQUENCE</scope>
    <source>
        <strain evidence="1">SCOH1-5</strain>
    </source>
</reference>
<protein>
    <recommendedName>
        <fullName evidence="3">Integrase catalytic domain-containing protein</fullName>
    </recommendedName>
</protein>
<dbReference type="Proteomes" id="UP000799539">
    <property type="component" value="Unassembled WGS sequence"/>
</dbReference>
<evidence type="ECO:0008006" key="3">
    <source>
        <dbReference type="Google" id="ProtNLM"/>
    </source>
</evidence>
<dbReference type="OrthoDB" id="3929326at2759"/>
<proteinExistence type="predicted"/>